<dbReference type="Proteomes" id="UP000011134">
    <property type="component" value="Unassembled WGS sequence"/>
</dbReference>
<dbReference type="InterPro" id="IPR017938">
    <property type="entry name" value="Riboflavin_synthase-like_b-brl"/>
</dbReference>
<evidence type="ECO:0000313" key="3">
    <source>
        <dbReference type="EMBL" id="ELR65601.1"/>
    </source>
</evidence>
<dbReference type="Gene3D" id="3.40.50.80">
    <property type="entry name" value="Nucleotide-binding domain of ferredoxin-NADP reductase (FNR) module"/>
    <property type="match status" value="1"/>
</dbReference>
<accession>L8J9W9</accession>
<dbReference type="InterPro" id="IPR017927">
    <property type="entry name" value="FAD-bd_FR_type"/>
</dbReference>
<dbReference type="Gene3D" id="2.40.30.10">
    <property type="entry name" value="Translation factors"/>
    <property type="match status" value="1"/>
</dbReference>
<dbReference type="InterPro" id="IPR039261">
    <property type="entry name" value="FNR_nucleotide-bd"/>
</dbReference>
<gene>
    <name evidence="3" type="ORF">C942_00684</name>
</gene>
<dbReference type="CDD" id="cd06193">
    <property type="entry name" value="siderophore_interacting"/>
    <property type="match status" value="1"/>
</dbReference>
<keyword evidence="4" id="KW-1185">Reference proteome</keyword>
<evidence type="ECO:0000256" key="1">
    <source>
        <dbReference type="ARBA" id="ARBA00035644"/>
    </source>
</evidence>
<dbReference type="EMBL" id="AMZO01000016">
    <property type="protein sequence ID" value="ELR65601.1"/>
    <property type="molecule type" value="Genomic_DNA"/>
</dbReference>
<dbReference type="PANTHER" id="PTHR30157:SF0">
    <property type="entry name" value="NADPH-DEPENDENT FERRIC-CHELATE REDUCTASE"/>
    <property type="match status" value="1"/>
</dbReference>
<organism evidence="3 4">
    <name type="scientific">Photobacterium marinum</name>
    <dbReference type="NCBI Taxonomy" id="1056511"/>
    <lineage>
        <taxon>Bacteria</taxon>
        <taxon>Pseudomonadati</taxon>
        <taxon>Pseudomonadota</taxon>
        <taxon>Gammaproteobacteria</taxon>
        <taxon>Vibrionales</taxon>
        <taxon>Vibrionaceae</taxon>
        <taxon>Photobacterium</taxon>
    </lineage>
</organism>
<evidence type="ECO:0000259" key="2">
    <source>
        <dbReference type="PROSITE" id="PS51384"/>
    </source>
</evidence>
<dbReference type="PATRIC" id="fig|1056511.3.peg.2173"/>
<feature type="domain" description="FAD-binding FR-type" evidence="2">
    <location>
        <begin position="6"/>
        <end position="114"/>
    </location>
</feature>
<dbReference type="PROSITE" id="PS51384">
    <property type="entry name" value="FAD_FR"/>
    <property type="match status" value="1"/>
</dbReference>
<comment type="caution">
    <text evidence="3">The sequence shown here is derived from an EMBL/GenBank/DDBJ whole genome shotgun (WGS) entry which is preliminary data.</text>
</comment>
<dbReference type="InterPro" id="IPR013113">
    <property type="entry name" value="SIP_FAD-bd"/>
</dbReference>
<dbReference type="Pfam" id="PF04954">
    <property type="entry name" value="SIP"/>
    <property type="match status" value="1"/>
</dbReference>
<comment type="similarity">
    <text evidence="1">Belongs to the SIP oxidoreductase family.</text>
</comment>
<protein>
    <submittedName>
        <fullName evidence="3">FAD-binding 9, siderophore-interacting</fullName>
    </submittedName>
</protein>
<reference evidence="3 4" key="1">
    <citation type="submission" date="2012-12" db="EMBL/GenBank/DDBJ databases">
        <title>Genome Assembly of Photobacterium sp. AK15.</title>
        <authorList>
            <person name="Khatri I."/>
            <person name="Vaidya B."/>
            <person name="Srinivas T.N.R."/>
            <person name="Subramanian S."/>
            <person name="Pinnaka A."/>
        </authorList>
    </citation>
    <scope>NUCLEOTIDE SEQUENCE [LARGE SCALE GENOMIC DNA]</scope>
    <source>
        <strain evidence="3 4">AK15</strain>
    </source>
</reference>
<sequence length="246" mass="27765">MKQKKPNMRLTHVSEVIELSPHLRRIVVAGDNLKDFPVGKEGSYVKVVLQEDDVIELKMRSYTIRFFNQKTNELALDFVVNRHNGPATNWAMNARVGDSVIIAGPGPMKMTNYDHHSYLLVGDLTSVNAINGYVPRFKKDADVRAIVSVPTRADIIEMDYDDSLNTEWFIEDEATATLEEKVIETARDMSKDTHVFLGLEARTIRSLRPVLQDDIGFSRLNVSAVGYWKKGVDADRFGAQKKANPL</sequence>
<name>L8J9W9_9GAMM</name>
<dbReference type="InterPro" id="IPR007037">
    <property type="entry name" value="SIP_rossman_dom"/>
</dbReference>
<dbReference type="AlphaFoldDB" id="L8J9W9"/>
<proteinExistence type="inferred from homology"/>
<evidence type="ECO:0000313" key="4">
    <source>
        <dbReference type="Proteomes" id="UP000011134"/>
    </source>
</evidence>
<dbReference type="PANTHER" id="PTHR30157">
    <property type="entry name" value="FERRIC REDUCTASE, NADPH-DEPENDENT"/>
    <property type="match status" value="1"/>
</dbReference>
<dbReference type="InterPro" id="IPR039374">
    <property type="entry name" value="SIP_fam"/>
</dbReference>
<dbReference type="Pfam" id="PF08021">
    <property type="entry name" value="FAD_binding_9"/>
    <property type="match status" value="2"/>
</dbReference>
<dbReference type="RefSeq" id="WP_007465472.1">
    <property type="nucleotide sequence ID" value="NZ_AMZO01000016.1"/>
</dbReference>
<dbReference type="GO" id="GO:0016491">
    <property type="term" value="F:oxidoreductase activity"/>
    <property type="evidence" value="ECO:0007669"/>
    <property type="project" value="InterPro"/>
</dbReference>
<dbReference type="SUPFAM" id="SSF63380">
    <property type="entry name" value="Riboflavin synthase domain-like"/>
    <property type="match status" value="1"/>
</dbReference>